<evidence type="ECO:0000313" key="2">
    <source>
        <dbReference type="Proteomes" id="UP000193431"/>
    </source>
</evidence>
<dbReference type="AlphaFoldDB" id="A0A1W6MLV4"/>
<protein>
    <submittedName>
        <fullName evidence="1">Uncharacterized protein</fullName>
    </submittedName>
</protein>
<evidence type="ECO:0000313" key="1">
    <source>
        <dbReference type="EMBL" id="ARN78573.1"/>
    </source>
</evidence>
<dbReference type="OrthoDB" id="1184750at2"/>
<keyword evidence="2" id="KW-1185">Reference proteome</keyword>
<dbReference type="EMBL" id="CP019344">
    <property type="protein sequence ID" value="ARN78573.1"/>
    <property type="molecule type" value="Genomic_DNA"/>
</dbReference>
<accession>A0A1W6MLV4</accession>
<dbReference type="RefSeq" id="WP_085767379.1">
    <property type="nucleotide sequence ID" value="NZ_CP019344.1"/>
</dbReference>
<organism evidence="1 2">
    <name type="scientific">Nonlabens spongiae</name>
    <dbReference type="NCBI Taxonomy" id="331648"/>
    <lineage>
        <taxon>Bacteria</taxon>
        <taxon>Pseudomonadati</taxon>
        <taxon>Bacteroidota</taxon>
        <taxon>Flavobacteriia</taxon>
        <taxon>Flavobacteriales</taxon>
        <taxon>Flavobacteriaceae</taxon>
        <taxon>Nonlabens</taxon>
    </lineage>
</organism>
<sequence>MKTFLSLIALCVMLINPPTENDKIKIPENTKLQATFSSKLDQSSSFHQAILKNKDDGNFDFMNFKVDADGGVTSLSSFSFKDKAECISVHTAVDGTVVQTFYAKDKLKVIAFNQDNIIAQNEIAVADKPLSIFKNNGSTIMLGYNRKTKEIDQTIIGASGGIEVNSIPIDKKNEKKYKKMINGGLEVVDLEDYSKYGSIKESQAYLINGNILIVHQTDDDSKNIELITITNDGKLSSSDLNIDVVDEVRNTNSFVRDGKLFHVSNSKEDMKVNIMDLKSRQRLKSVSLDQDLRSLIKDSDRLDKLLKMAKRGSNAPTVTANQLKNGNVEISLSAVNKNTYQYYNYWWWHHHWMMQNQMMLMQQQNMIRSMNGFGPSGSDEFIYTIKKDLEPIKFVIDKNLNLQQHDESQETTFTYVDKQEVNEDLKKKKEVKKHSTAFLNSKVNFIHTDKKKEYIFLKTQEVD</sequence>
<proteinExistence type="predicted"/>
<reference evidence="1 2" key="1">
    <citation type="submission" date="2016-11" db="EMBL/GenBank/DDBJ databases">
        <title>Trade-off between light-utilization and light-protection in marine flavobacteria.</title>
        <authorList>
            <person name="Kumagai Y."/>
        </authorList>
    </citation>
    <scope>NUCLEOTIDE SEQUENCE [LARGE SCALE GENOMIC DNA]</scope>
    <source>
        <strain evidence="1 2">JCM 13191</strain>
    </source>
</reference>
<gene>
    <name evidence="1" type="ORF">BST97_11565</name>
</gene>
<dbReference type="Proteomes" id="UP000193431">
    <property type="component" value="Chromosome"/>
</dbReference>
<name>A0A1W6MLV4_9FLAO</name>